<dbReference type="SMART" id="SM00360">
    <property type="entry name" value="RRM"/>
    <property type="match status" value="1"/>
</dbReference>
<dbReference type="InterPro" id="IPR000504">
    <property type="entry name" value="RRM_dom"/>
</dbReference>
<feature type="region of interest" description="Disordered" evidence="2">
    <location>
        <begin position="1"/>
        <end position="205"/>
    </location>
</feature>
<feature type="compositionally biased region" description="Basic and acidic residues" evidence="2">
    <location>
        <begin position="141"/>
        <end position="160"/>
    </location>
</feature>
<feature type="region of interest" description="Disordered" evidence="2">
    <location>
        <begin position="293"/>
        <end position="313"/>
    </location>
</feature>
<feature type="domain" description="RRM" evidence="3">
    <location>
        <begin position="211"/>
        <end position="294"/>
    </location>
</feature>
<comment type="caution">
    <text evidence="4">The sequence shown here is derived from an EMBL/GenBank/DDBJ whole genome shotgun (WGS) entry which is preliminary data.</text>
</comment>
<dbReference type="InterPro" id="IPR012677">
    <property type="entry name" value="Nucleotide-bd_a/b_plait_sf"/>
</dbReference>
<evidence type="ECO:0000256" key="2">
    <source>
        <dbReference type="SAM" id="MobiDB-lite"/>
    </source>
</evidence>
<reference evidence="4 5" key="1">
    <citation type="submission" date="2024-06" db="EMBL/GenBank/DDBJ databases">
        <title>Complete genome of Phlyctema vagabunda strain 19-DSS-EL-015.</title>
        <authorList>
            <person name="Fiorenzani C."/>
        </authorList>
    </citation>
    <scope>NUCLEOTIDE SEQUENCE [LARGE SCALE GENOMIC DNA]</scope>
    <source>
        <strain evidence="4 5">19-DSS-EL-015</strain>
    </source>
</reference>
<dbReference type="SUPFAM" id="SSF54928">
    <property type="entry name" value="RNA-binding domain, RBD"/>
    <property type="match status" value="1"/>
</dbReference>
<dbReference type="Gene3D" id="3.30.70.330">
    <property type="match status" value="1"/>
</dbReference>
<feature type="compositionally biased region" description="Basic and acidic residues" evidence="2">
    <location>
        <begin position="300"/>
        <end position="313"/>
    </location>
</feature>
<feature type="compositionally biased region" description="Basic and acidic residues" evidence="2">
    <location>
        <begin position="82"/>
        <end position="95"/>
    </location>
</feature>
<feature type="compositionally biased region" description="Basic residues" evidence="2">
    <location>
        <begin position="185"/>
        <end position="198"/>
    </location>
</feature>
<keyword evidence="5" id="KW-1185">Reference proteome</keyword>
<dbReference type="InterPro" id="IPR034228">
    <property type="entry name" value="Nop6_RRM"/>
</dbReference>
<proteinExistence type="predicted"/>
<evidence type="ECO:0000256" key="1">
    <source>
        <dbReference type="PROSITE-ProRule" id="PRU00176"/>
    </source>
</evidence>
<sequence>MGASKKATELLSRAERKSKKRQAEDAIPDLPGDNDDDGEEAQASEAEKSSKKRKRSSEDKKVVADPDGAERKSAKREKKRKRAEEVEGEESKAVDAEDQESEKKKKKKKSQAEEPADGGEQPAAIEEDDGTAEPKKSKKERKAERKAREAAEGLTKESKKISPAKSDNVPVGGDEAKAGEEERPKKKNNRNRDKKRKAKAEEAGESKAARFIVFIGNLPYSATKESIAKHFASVKPISVRHSTQKDNPSRSKGFAFLEFEGYDHMKTCLKLFHHSMFDDGISPARKLNVELTAGGGGNTQDRKSKIEEKNQKLNEQRVRRIQEEEKAKFAKAAEAKPDGTGIHPSRRAIVPGA</sequence>
<organism evidence="4 5">
    <name type="scientific">Phlyctema vagabunda</name>
    <dbReference type="NCBI Taxonomy" id="108571"/>
    <lineage>
        <taxon>Eukaryota</taxon>
        <taxon>Fungi</taxon>
        <taxon>Dikarya</taxon>
        <taxon>Ascomycota</taxon>
        <taxon>Pezizomycotina</taxon>
        <taxon>Leotiomycetes</taxon>
        <taxon>Helotiales</taxon>
        <taxon>Dermateaceae</taxon>
        <taxon>Phlyctema</taxon>
    </lineage>
</organism>
<dbReference type="InterPro" id="IPR035979">
    <property type="entry name" value="RBD_domain_sf"/>
</dbReference>
<name>A0ABR4PA51_9HELO</name>
<dbReference type="CDD" id="cd12400">
    <property type="entry name" value="RRM_Nop6"/>
    <property type="match status" value="1"/>
</dbReference>
<feature type="region of interest" description="Disordered" evidence="2">
    <location>
        <begin position="329"/>
        <end position="353"/>
    </location>
</feature>
<evidence type="ECO:0000313" key="5">
    <source>
        <dbReference type="Proteomes" id="UP001629113"/>
    </source>
</evidence>
<dbReference type="PROSITE" id="PS50102">
    <property type="entry name" value="RRM"/>
    <property type="match status" value="1"/>
</dbReference>
<keyword evidence="1" id="KW-0694">RNA-binding</keyword>
<dbReference type="EMBL" id="JBFCZG010000007">
    <property type="protein sequence ID" value="KAL3420193.1"/>
    <property type="molecule type" value="Genomic_DNA"/>
</dbReference>
<accession>A0ABR4PA51</accession>
<feature type="compositionally biased region" description="Basic and acidic residues" evidence="2">
    <location>
        <begin position="174"/>
        <end position="184"/>
    </location>
</feature>
<feature type="compositionally biased region" description="Basic and acidic residues" evidence="2">
    <location>
        <begin position="56"/>
        <end position="72"/>
    </location>
</feature>
<dbReference type="Pfam" id="PF00076">
    <property type="entry name" value="RRM_1"/>
    <property type="match status" value="1"/>
</dbReference>
<gene>
    <name evidence="4" type="ORF">PVAG01_08692</name>
</gene>
<feature type="compositionally biased region" description="Basic and acidic residues" evidence="2">
    <location>
        <begin position="1"/>
        <end position="15"/>
    </location>
</feature>
<feature type="compositionally biased region" description="Acidic residues" evidence="2">
    <location>
        <begin position="32"/>
        <end position="42"/>
    </location>
</feature>
<dbReference type="Proteomes" id="UP001629113">
    <property type="component" value="Unassembled WGS sequence"/>
</dbReference>
<evidence type="ECO:0000313" key="4">
    <source>
        <dbReference type="EMBL" id="KAL3420193.1"/>
    </source>
</evidence>
<evidence type="ECO:0000259" key="3">
    <source>
        <dbReference type="PROSITE" id="PS50102"/>
    </source>
</evidence>
<protein>
    <submittedName>
        <fullName evidence="4">RNA recognition domain-containing protein</fullName>
    </submittedName>
</protein>